<dbReference type="GeneID" id="67154408"/>
<feature type="transmembrane region" description="Helical" evidence="7">
    <location>
        <begin position="241"/>
        <end position="262"/>
    </location>
</feature>
<evidence type="ECO:0000256" key="7">
    <source>
        <dbReference type="SAM" id="Phobius"/>
    </source>
</evidence>
<evidence type="ECO:0000256" key="5">
    <source>
        <dbReference type="ARBA" id="ARBA00023032"/>
    </source>
</evidence>
<dbReference type="AlphaFoldDB" id="A0A7U0KSP7"/>
<geneLocation type="plastid" evidence="9"/>
<evidence type="ECO:0000256" key="1">
    <source>
        <dbReference type="ARBA" id="ARBA00004446"/>
    </source>
</evidence>
<dbReference type="PROSITE" id="PS50928">
    <property type="entry name" value="ABC_TM1"/>
    <property type="match status" value="1"/>
</dbReference>
<dbReference type="CDD" id="cd06261">
    <property type="entry name" value="TM_PBP2"/>
    <property type="match status" value="1"/>
</dbReference>
<keyword evidence="3 7" id="KW-0812">Transmembrane</keyword>
<keyword evidence="5" id="KW-0764">Sulfate transport</keyword>
<keyword evidence="2" id="KW-0813">Transport</keyword>
<gene>
    <name evidence="9" type="primary">cysW</name>
</gene>
<dbReference type="PANTHER" id="PTHR30406:SF1">
    <property type="entry name" value="SULFATE TRANSPORT SYSTEM PERMEASE PROTEIN CYSW"/>
    <property type="match status" value="1"/>
</dbReference>
<feature type="transmembrane region" description="Helical" evidence="7">
    <location>
        <begin position="132"/>
        <end position="152"/>
    </location>
</feature>
<dbReference type="EMBL" id="MT859097">
    <property type="protein sequence ID" value="QQW50481.1"/>
    <property type="molecule type" value="Genomic_DNA"/>
</dbReference>
<feature type="transmembrane region" description="Helical" evidence="7">
    <location>
        <begin position="53"/>
        <end position="79"/>
    </location>
</feature>
<dbReference type="InterPro" id="IPR035906">
    <property type="entry name" value="MetI-like_sf"/>
</dbReference>
<organism evidence="9">
    <name type="scientific">Olisthodiscus luteus</name>
    <name type="common">Marine phytoflagellate</name>
    <dbReference type="NCBI Taxonomy" id="83000"/>
    <lineage>
        <taxon>Eukaryota</taxon>
        <taxon>Sar</taxon>
        <taxon>Stramenopiles</taxon>
        <taxon>Ochrophyta</taxon>
        <taxon>Olisthodiscophyceae</taxon>
        <taxon>Olisthodiscaceae</taxon>
        <taxon>Olisthodiscus</taxon>
    </lineage>
</organism>
<keyword evidence="4 7" id="KW-1133">Transmembrane helix</keyword>
<dbReference type="Pfam" id="PF00528">
    <property type="entry name" value="BPD_transp_1"/>
    <property type="match status" value="1"/>
</dbReference>
<dbReference type="RefSeq" id="YP_010152820.1">
    <property type="nucleotide sequence ID" value="NC_057170.1"/>
</dbReference>
<feature type="domain" description="ABC transmembrane type-1" evidence="8">
    <location>
        <begin position="56"/>
        <end position="259"/>
    </location>
</feature>
<evidence type="ECO:0000259" key="8">
    <source>
        <dbReference type="PROSITE" id="PS50928"/>
    </source>
</evidence>
<comment type="subcellular location">
    <subcellularLocation>
        <location evidence="1">Plastid membrane</location>
        <topology evidence="1">Multi-pass membrane protein</topology>
    </subcellularLocation>
</comment>
<dbReference type="SUPFAM" id="SSF161098">
    <property type="entry name" value="MetI-like"/>
    <property type="match status" value="1"/>
</dbReference>
<feature type="transmembrane region" description="Helical" evidence="7">
    <location>
        <begin position="12"/>
        <end position="33"/>
    </location>
</feature>
<keyword evidence="6 7" id="KW-0472">Membrane</keyword>
<evidence type="ECO:0000313" key="9">
    <source>
        <dbReference type="EMBL" id="QQW50481.1"/>
    </source>
</evidence>
<evidence type="ECO:0000256" key="2">
    <source>
        <dbReference type="ARBA" id="ARBA00022448"/>
    </source>
</evidence>
<accession>A0A7U0KSP7</accession>
<dbReference type="GO" id="GO:0015419">
    <property type="term" value="F:ABC-type sulfate transporter activity"/>
    <property type="evidence" value="ECO:0007669"/>
    <property type="project" value="InterPro"/>
</dbReference>
<proteinExistence type="predicted"/>
<dbReference type="GO" id="GO:0042170">
    <property type="term" value="C:plastid membrane"/>
    <property type="evidence" value="ECO:0007669"/>
    <property type="project" value="UniProtKB-SubCell"/>
</dbReference>
<keyword evidence="9" id="KW-0934">Plastid</keyword>
<dbReference type="GO" id="GO:0005886">
    <property type="term" value="C:plasma membrane"/>
    <property type="evidence" value="ECO:0007669"/>
    <property type="project" value="TreeGrafter"/>
</dbReference>
<name>A0A7U0KSP7_OLILU</name>
<feature type="transmembrane region" description="Helical" evidence="7">
    <location>
        <begin position="91"/>
        <end position="117"/>
    </location>
</feature>
<dbReference type="InterPro" id="IPR000515">
    <property type="entry name" value="MetI-like"/>
</dbReference>
<reference evidence="9" key="1">
    <citation type="journal article" date="2021" name="J. Phycol.">
        <title>Olisthodiscus represents a new class of Ochrophyta.</title>
        <authorList>
            <person name="Barcyte D."/>
            <person name="Eikrem W."/>
            <person name="Engesmo A."/>
            <person name="Seoane S."/>
            <person name="Wohlmann J."/>
            <person name="Horak A."/>
            <person name="Yurchenko T."/>
            <person name="Elias M."/>
        </authorList>
    </citation>
    <scope>NUCLEOTIDE SEQUENCE</scope>
    <source>
        <strain evidence="9">K-0444</strain>
    </source>
</reference>
<evidence type="ECO:0000256" key="6">
    <source>
        <dbReference type="ARBA" id="ARBA00023136"/>
    </source>
</evidence>
<protein>
    <submittedName>
        <fullName evidence="9">Sulfate ABC transporter permease subunit CysW</fullName>
    </submittedName>
</protein>
<dbReference type="Gene3D" id="1.10.3720.10">
    <property type="entry name" value="MetI-like"/>
    <property type="match status" value="1"/>
</dbReference>
<evidence type="ECO:0000256" key="4">
    <source>
        <dbReference type="ARBA" id="ARBA00022989"/>
    </source>
</evidence>
<evidence type="ECO:0000256" key="3">
    <source>
        <dbReference type="ARBA" id="ARBA00022692"/>
    </source>
</evidence>
<dbReference type="PANTHER" id="PTHR30406">
    <property type="entry name" value="SULFATE TRANSPORT SYSTEM PERMEASE PROTEIN"/>
    <property type="match status" value="1"/>
</dbReference>
<dbReference type="InterPro" id="IPR005667">
    <property type="entry name" value="Sulph_transpt2"/>
</dbReference>
<sequence length="266" mass="30077">MKTKNSFIGSALVLLSISYIGIVIVFPLLNIIINGIKYFLYDENYELLTKDFLHAAKITILISLLTIPFNTLFSLIFAWKMKHSKFPGKAILLSFIDLPFSVSPIISGLMIIFLYNYNTTLGSLLRNLEIKIIFNLLGMTLATTFLTLPFILREILPLVEKVTEEQEEAAKNSGAYNLQTFYLIFIPQVQDGTYYGILLTAIRTMGEFGAVSILSGNIISKTQTLTLFIEQSYKEYQTEQALIASFTLIMFSLIAAFLKQVFLRVL</sequence>